<feature type="region of interest" description="Disordered" evidence="1">
    <location>
        <begin position="1"/>
        <end position="54"/>
    </location>
</feature>
<proteinExistence type="predicted"/>
<organism evidence="2 3">
    <name type="scientific">Polyrhizophydium stewartii</name>
    <dbReference type="NCBI Taxonomy" id="2732419"/>
    <lineage>
        <taxon>Eukaryota</taxon>
        <taxon>Fungi</taxon>
        <taxon>Fungi incertae sedis</taxon>
        <taxon>Chytridiomycota</taxon>
        <taxon>Chytridiomycota incertae sedis</taxon>
        <taxon>Chytridiomycetes</taxon>
        <taxon>Rhizophydiales</taxon>
        <taxon>Rhizophydiales incertae sedis</taxon>
        <taxon>Polyrhizophydium</taxon>
    </lineage>
</organism>
<feature type="region of interest" description="Disordered" evidence="1">
    <location>
        <begin position="307"/>
        <end position="326"/>
    </location>
</feature>
<dbReference type="EMBL" id="JADGIZ020000018">
    <property type="protein sequence ID" value="KAL2916220.1"/>
    <property type="molecule type" value="Genomic_DNA"/>
</dbReference>
<feature type="region of interest" description="Disordered" evidence="1">
    <location>
        <begin position="136"/>
        <end position="164"/>
    </location>
</feature>
<sequence>MLAQGCAVRHNSTKATTTSQKKTDESAAAPAGPAAGGAGAAADAAGAQAAEPAVVHATHPRLVYRRQMRELRKKYAAEVAALRASEEAEAAMARTTSDKELRRQQEIEELKKKREAFLRGIDAFVAPMKMPSPIDAVLGSDGLADKPKRKPETESKKDENGDPIDDIFEERRAMWLQFFIERRKRRFLNLVQHKQSLAQQRLEALTYLFHASANFVTYRNLDAKIAEVTRHKTTPGSSVPQMLARAEQAMLTGDNTPIFVTSASAASLPKTSREAALKQAVGASPDVPDATEIRSLHEKHRDLIDAANASSDSYIPANERFSKPAN</sequence>
<keyword evidence="3" id="KW-1185">Reference proteome</keyword>
<evidence type="ECO:0000256" key="1">
    <source>
        <dbReference type="SAM" id="MobiDB-lite"/>
    </source>
</evidence>
<accession>A0ABR4N9L4</accession>
<protein>
    <submittedName>
        <fullName evidence="2">Uncharacterized protein</fullName>
    </submittedName>
</protein>
<gene>
    <name evidence="2" type="ORF">HK105_204311</name>
</gene>
<reference evidence="2 3" key="1">
    <citation type="submission" date="2023-09" db="EMBL/GenBank/DDBJ databases">
        <title>Pangenome analysis of Batrachochytrium dendrobatidis and related Chytrids.</title>
        <authorList>
            <person name="Yacoub M.N."/>
            <person name="Stajich J.E."/>
            <person name="James T.Y."/>
        </authorList>
    </citation>
    <scope>NUCLEOTIDE SEQUENCE [LARGE SCALE GENOMIC DNA]</scope>
    <source>
        <strain evidence="2 3">JEL0888</strain>
    </source>
</reference>
<evidence type="ECO:0000313" key="3">
    <source>
        <dbReference type="Proteomes" id="UP001527925"/>
    </source>
</evidence>
<feature type="compositionally biased region" description="Basic and acidic residues" evidence="1">
    <location>
        <begin position="143"/>
        <end position="160"/>
    </location>
</feature>
<dbReference type="Proteomes" id="UP001527925">
    <property type="component" value="Unassembled WGS sequence"/>
</dbReference>
<comment type="caution">
    <text evidence="2">The sequence shown here is derived from an EMBL/GenBank/DDBJ whole genome shotgun (WGS) entry which is preliminary data.</text>
</comment>
<feature type="compositionally biased region" description="Low complexity" evidence="1">
    <location>
        <begin position="40"/>
        <end position="53"/>
    </location>
</feature>
<evidence type="ECO:0000313" key="2">
    <source>
        <dbReference type="EMBL" id="KAL2916220.1"/>
    </source>
</evidence>
<name>A0ABR4N9L4_9FUNG</name>